<feature type="domain" description="Formyl transferase C-terminal" evidence="7">
    <location>
        <begin position="207"/>
        <end position="307"/>
    </location>
</feature>
<reference evidence="8 9" key="1">
    <citation type="submission" date="2022-06" db="EMBL/GenBank/DDBJ databases">
        <authorList>
            <person name="Xuan X."/>
        </authorList>
    </citation>
    <scope>NUCLEOTIDE SEQUENCE [LARGE SCALE GENOMIC DNA]</scope>
    <source>
        <strain evidence="8 9">2V75</strain>
    </source>
</reference>
<evidence type="ECO:0000259" key="7">
    <source>
        <dbReference type="Pfam" id="PF02911"/>
    </source>
</evidence>
<keyword evidence="3 5" id="KW-0808">Transferase</keyword>
<dbReference type="InterPro" id="IPR005794">
    <property type="entry name" value="Fmt"/>
</dbReference>
<dbReference type="RefSeq" id="WP_252739745.1">
    <property type="nucleotide sequence ID" value="NZ_JAMXIB010000001.1"/>
</dbReference>
<evidence type="ECO:0000256" key="4">
    <source>
        <dbReference type="ARBA" id="ARBA00022917"/>
    </source>
</evidence>
<keyword evidence="4 5" id="KW-0648">Protein biosynthesis</keyword>
<dbReference type="EC" id="2.1.2.9" evidence="2 5"/>
<comment type="function">
    <text evidence="5">Attaches a formyl group to the free amino group of methionyl-tRNA(fMet). The formyl group appears to play a dual role in the initiator identity of N-formylmethionyl-tRNA by promoting its recognition by IF2 and preventing the misappropriation of this tRNA by the elongation apparatus.</text>
</comment>
<dbReference type="SUPFAM" id="SSF53328">
    <property type="entry name" value="Formyltransferase"/>
    <property type="match status" value="1"/>
</dbReference>
<dbReference type="InterPro" id="IPR044135">
    <property type="entry name" value="Met-tRNA-FMT_C"/>
</dbReference>
<comment type="similarity">
    <text evidence="1 5">Belongs to the Fmt family.</text>
</comment>
<organism evidence="8 9">
    <name type="scientific">Robiginitalea marina</name>
    <dbReference type="NCBI Taxonomy" id="2954105"/>
    <lineage>
        <taxon>Bacteria</taxon>
        <taxon>Pseudomonadati</taxon>
        <taxon>Bacteroidota</taxon>
        <taxon>Flavobacteriia</taxon>
        <taxon>Flavobacteriales</taxon>
        <taxon>Flavobacteriaceae</taxon>
        <taxon>Robiginitalea</taxon>
    </lineage>
</organism>
<dbReference type="InterPro" id="IPR036477">
    <property type="entry name" value="Formyl_transf_N_sf"/>
</dbReference>
<evidence type="ECO:0000313" key="9">
    <source>
        <dbReference type="Proteomes" id="UP001206312"/>
    </source>
</evidence>
<dbReference type="GO" id="GO:0004479">
    <property type="term" value="F:methionyl-tRNA formyltransferase activity"/>
    <property type="evidence" value="ECO:0007669"/>
    <property type="project" value="UniProtKB-EC"/>
</dbReference>
<keyword evidence="9" id="KW-1185">Reference proteome</keyword>
<dbReference type="Pfam" id="PF00551">
    <property type="entry name" value="Formyl_trans_N"/>
    <property type="match status" value="1"/>
</dbReference>
<dbReference type="HAMAP" id="MF_00182">
    <property type="entry name" value="Formyl_trans"/>
    <property type="match status" value="1"/>
</dbReference>
<dbReference type="NCBIfam" id="TIGR00460">
    <property type="entry name" value="fmt"/>
    <property type="match status" value="1"/>
</dbReference>
<dbReference type="InterPro" id="IPR041711">
    <property type="entry name" value="Met-tRNA-FMT_N"/>
</dbReference>
<evidence type="ECO:0000256" key="5">
    <source>
        <dbReference type="HAMAP-Rule" id="MF_00182"/>
    </source>
</evidence>
<gene>
    <name evidence="5 8" type="primary">fmt</name>
    <name evidence="8" type="ORF">NG653_00770</name>
</gene>
<evidence type="ECO:0000256" key="1">
    <source>
        <dbReference type="ARBA" id="ARBA00010699"/>
    </source>
</evidence>
<dbReference type="InterPro" id="IPR011034">
    <property type="entry name" value="Formyl_transferase-like_C_sf"/>
</dbReference>
<dbReference type="CDD" id="cd08704">
    <property type="entry name" value="Met_tRNA_FMT_C"/>
    <property type="match status" value="1"/>
</dbReference>
<dbReference type="SUPFAM" id="SSF50486">
    <property type="entry name" value="FMT C-terminal domain-like"/>
    <property type="match status" value="1"/>
</dbReference>
<comment type="caution">
    <text evidence="8">The sequence shown here is derived from an EMBL/GenBank/DDBJ whole genome shotgun (WGS) entry which is preliminary data.</text>
</comment>
<evidence type="ECO:0000313" key="8">
    <source>
        <dbReference type="EMBL" id="MCO5723367.1"/>
    </source>
</evidence>
<evidence type="ECO:0000256" key="2">
    <source>
        <dbReference type="ARBA" id="ARBA00012261"/>
    </source>
</evidence>
<dbReference type="PANTHER" id="PTHR11138">
    <property type="entry name" value="METHIONYL-TRNA FORMYLTRANSFERASE"/>
    <property type="match status" value="1"/>
</dbReference>
<dbReference type="EMBL" id="JAMXIB010000001">
    <property type="protein sequence ID" value="MCO5723367.1"/>
    <property type="molecule type" value="Genomic_DNA"/>
</dbReference>
<proteinExistence type="inferred from homology"/>
<protein>
    <recommendedName>
        <fullName evidence="2 5">Methionyl-tRNA formyltransferase</fullName>
        <ecNumber evidence="2 5">2.1.2.9</ecNumber>
    </recommendedName>
</protein>
<dbReference type="Gene3D" id="3.40.50.12230">
    <property type="match status" value="1"/>
</dbReference>
<dbReference type="Proteomes" id="UP001206312">
    <property type="component" value="Unassembled WGS sequence"/>
</dbReference>
<evidence type="ECO:0000259" key="6">
    <source>
        <dbReference type="Pfam" id="PF00551"/>
    </source>
</evidence>
<sequence>MKNDLRIAFMGTPEFAVASLRALLESGYSIPVVVTAPDRPAGRGRKLQPSAVKVFALQHGIEVLQPERLRDPDFLEQLKEHRINLQVVVAFRMLPREVWSLPQYGTFNLHASLLPDYRGAAPINWAVINGETRTGVTTFFIDEKIDTGNIILQRETAIGPGESAGELHDRLMHLGAALVVETVGRIAAGNLDTRAQKHLQSSKQAPKLDRENCRVAWTEPTGQLYNKIRGLSPYPGAWTFLEHGGDLNPVKLFKAAEAEIPEQGDPGQIRIKGHRWFAATGNGWLEILELQLPGKKKMAAREVLNGLELQVTSRFL</sequence>
<dbReference type="PANTHER" id="PTHR11138:SF5">
    <property type="entry name" value="METHIONYL-TRNA FORMYLTRANSFERASE, MITOCHONDRIAL"/>
    <property type="match status" value="1"/>
</dbReference>
<dbReference type="Pfam" id="PF02911">
    <property type="entry name" value="Formyl_trans_C"/>
    <property type="match status" value="1"/>
</dbReference>
<name>A0ABT1AUW7_9FLAO</name>
<comment type="catalytic activity">
    <reaction evidence="5">
        <text>L-methionyl-tRNA(fMet) + (6R)-10-formyltetrahydrofolate = N-formyl-L-methionyl-tRNA(fMet) + (6S)-5,6,7,8-tetrahydrofolate + H(+)</text>
        <dbReference type="Rhea" id="RHEA:24380"/>
        <dbReference type="Rhea" id="RHEA-COMP:9952"/>
        <dbReference type="Rhea" id="RHEA-COMP:9953"/>
        <dbReference type="ChEBI" id="CHEBI:15378"/>
        <dbReference type="ChEBI" id="CHEBI:57453"/>
        <dbReference type="ChEBI" id="CHEBI:78530"/>
        <dbReference type="ChEBI" id="CHEBI:78844"/>
        <dbReference type="ChEBI" id="CHEBI:195366"/>
        <dbReference type="EC" id="2.1.2.9"/>
    </reaction>
</comment>
<dbReference type="InterPro" id="IPR002376">
    <property type="entry name" value="Formyl_transf_N"/>
</dbReference>
<feature type="domain" description="Formyl transferase N-terminal" evidence="6">
    <location>
        <begin position="6"/>
        <end position="182"/>
    </location>
</feature>
<dbReference type="CDD" id="cd08646">
    <property type="entry name" value="FMT_core_Met-tRNA-FMT_N"/>
    <property type="match status" value="1"/>
</dbReference>
<evidence type="ECO:0000256" key="3">
    <source>
        <dbReference type="ARBA" id="ARBA00022679"/>
    </source>
</evidence>
<feature type="binding site" evidence="5">
    <location>
        <begin position="112"/>
        <end position="115"/>
    </location>
    <ligand>
        <name>(6S)-5,6,7,8-tetrahydrofolate</name>
        <dbReference type="ChEBI" id="CHEBI:57453"/>
    </ligand>
</feature>
<dbReference type="InterPro" id="IPR005793">
    <property type="entry name" value="Formyl_trans_C"/>
</dbReference>
<accession>A0ABT1AUW7</accession>